<dbReference type="AlphaFoldDB" id="A0A495EA73"/>
<gene>
    <name evidence="7" type="ORF">C8D78_3159</name>
</gene>
<dbReference type="PROSITE" id="PS50893">
    <property type="entry name" value="ABC_TRANSPORTER_2"/>
    <property type="match status" value="2"/>
</dbReference>
<dbReference type="PROSITE" id="PS00211">
    <property type="entry name" value="ABC_TRANSPORTER_1"/>
    <property type="match status" value="1"/>
</dbReference>
<dbReference type="InterPro" id="IPR003593">
    <property type="entry name" value="AAA+_ATPase"/>
</dbReference>
<dbReference type="PANTHER" id="PTHR43553:SF24">
    <property type="entry name" value="ENERGY-COUPLING FACTOR TRANSPORTER ATP-BINDING PROTEIN ECFA1"/>
    <property type="match status" value="1"/>
</dbReference>
<sequence length="535" mass="54608">MTAATRTALRASIGSFTFHGENRPALGSAALSVTPGALTAVLGGSGSGKSTLGKLLAGWLRAGHSGEFRGSLELDGTRLEFQGAPDDPRLNPAEWSRRVAYVPQDAAAMLSTVRATVAEELAFGLENRATPRAAMLRAVERTAARVGLSGLLDRDPATLSGGELRRLAVGCAVIAEPDILILDEPLASLDGAGAAQIEALIRGLCGAGTGVVLLSQAADRLAGEATHWTVLVGGVVTAEGTPAQLAGSAELERSGVLVPVVGGRGGEPDTGDRETGVLEGGAQKTGAQKDGVAAPGPGAGTHGAVAPVMAGLELNGVSFCYGGDSRRRVGPQPVLVLQNVNLTVRPGEIVAVTGANGTGKSTLLRHFNGLLRPAAGEVRVCGRNITGVPVGTVAASVGLLFQHPRDQLFERTVLRETLFGLRELFGKAGAEGKARAALAAVGLSAAAETVHPAELPSSQQRLLALATVLAREPAVLALDEPTVGLDRTGLEHLGRAVKAAAARGTAVVMVTHDLAYARATAHRILQLDAGNLREI</sequence>
<evidence type="ECO:0000256" key="4">
    <source>
        <dbReference type="ARBA" id="ARBA00022840"/>
    </source>
</evidence>
<organism evidence="7 8">
    <name type="scientific">Arthrobacter oryzae</name>
    <dbReference type="NCBI Taxonomy" id="409290"/>
    <lineage>
        <taxon>Bacteria</taxon>
        <taxon>Bacillati</taxon>
        <taxon>Actinomycetota</taxon>
        <taxon>Actinomycetes</taxon>
        <taxon>Micrococcales</taxon>
        <taxon>Micrococcaceae</taxon>
        <taxon>Arthrobacter</taxon>
    </lineage>
</organism>
<evidence type="ECO:0000256" key="5">
    <source>
        <dbReference type="SAM" id="MobiDB-lite"/>
    </source>
</evidence>
<evidence type="ECO:0000259" key="6">
    <source>
        <dbReference type="PROSITE" id="PS50893"/>
    </source>
</evidence>
<accession>A0A495EA73</accession>
<evidence type="ECO:0000256" key="2">
    <source>
        <dbReference type="ARBA" id="ARBA00022448"/>
    </source>
</evidence>
<comment type="caution">
    <text evidence="7">The sequence shown here is derived from an EMBL/GenBank/DDBJ whole genome shotgun (WGS) entry which is preliminary data.</text>
</comment>
<evidence type="ECO:0000256" key="3">
    <source>
        <dbReference type="ARBA" id="ARBA00022741"/>
    </source>
</evidence>
<name>A0A495EA73_9MICC</name>
<dbReference type="Gene3D" id="3.40.50.300">
    <property type="entry name" value="P-loop containing nucleotide triphosphate hydrolases"/>
    <property type="match status" value="2"/>
</dbReference>
<evidence type="ECO:0000313" key="7">
    <source>
        <dbReference type="EMBL" id="RKR13818.1"/>
    </source>
</evidence>
<dbReference type="SUPFAM" id="SSF52540">
    <property type="entry name" value="P-loop containing nucleoside triphosphate hydrolases"/>
    <property type="match status" value="2"/>
</dbReference>
<keyword evidence="4 7" id="KW-0067">ATP-binding</keyword>
<keyword evidence="2" id="KW-0813">Transport</keyword>
<dbReference type="GO" id="GO:0016887">
    <property type="term" value="F:ATP hydrolysis activity"/>
    <property type="evidence" value="ECO:0007669"/>
    <property type="project" value="InterPro"/>
</dbReference>
<keyword evidence="3" id="KW-0547">Nucleotide-binding</keyword>
<dbReference type="OrthoDB" id="501320at2"/>
<dbReference type="InterPro" id="IPR003439">
    <property type="entry name" value="ABC_transporter-like_ATP-bd"/>
</dbReference>
<feature type="region of interest" description="Disordered" evidence="5">
    <location>
        <begin position="260"/>
        <end position="298"/>
    </location>
</feature>
<dbReference type="Proteomes" id="UP000276055">
    <property type="component" value="Unassembled WGS sequence"/>
</dbReference>
<dbReference type="RefSeq" id="WP_120954916.1">
    <property type="nucleotide sequence ID" value="NZ_RBIR01000008.1"/>
</dbReference>
<feature type="domain" description="ABC transporter" evidence="6">
    <location>
        <begin position="9"/>
        <end position="258"/>
    </location>
</feature>
<feature type="domain" description="ABC transporter" evidence="6">
    <location>
        <begin position="312"/>
        <end position="535"/>
    </location>
</feature>
<dbReference type="InterPro" id="IPR015856">
    <property type="entry name" value="ABC_transpr_CbiO/EcfA_su"/>
</dbReference>
<dbReference type="GO" id="GO:0042626">
    <property type="term" value="F:ATPase-coupled transmembrane transporter activity"/>
    <property type="evidence" value="ECO:0007669"/>
    <property type="project" value="TreeGrafter"/>
</dbReference>
<dbReference type="GO" id="GO:0005524">
    <property type="term" value="F:ATP binding"/>
    <property type="evidence" value="ECO:0007669"/>
    <property type="project" value="UniProtKB-KW"/>
</dbReference>
<protein>
    <submittedName>
        <fullName evidence="7">Energy-coupling factor transport system ATP-binding protein</fullName>
    </submittedName>
</protein>
<dbReference type="Pfam" id="PF00005">
    <property type="entry name" value="ABC_tran"/>
    <property type="match status" value="2"/>
</dbReference>
<dbReference type="InterPro" id="IPR027417">
    <property type="entry name" value="P-loop_NTPase"/>
</dbReference>
<dbReference type="InterPro" id="IPR050095">
    <property type="entry name" value="ECF_ABC_transporter_ATP-bd"/>
</dbReference>
<dbReference type="EMBL" id="RBIR01000008">
    <property type="protein sequence ID" value="RKR13818.1"/>
    <property type="molecule type" value="Genomic_DNA"/>
</dbReference>
<dbReference type="InterPro" id="IPR017871">
    <property type="entry name" value="ABC_transporter-like_CS"/>
</dbReference>
<evidence type="ECO:0000313" key="8">
    <source>
        <dbReference type="Proteomes" id="UP000276055"/>
    </source>
</evidence>
<evidence type="ECO:0000256" key="1">
    <source>
        <dbReference type="ARBA" id="ARBA00005417"/>
    </source>
</evidence>
<comment type="similarity">
    <text evidence="1">Belongs to the ABC transporter superfamily.</text>
</comment>
<dbReference type="SMART" id="SM00382">
    <property type="entry name" value="AAA"/>
    <property type="match status" value="2"/>
</dbReference>
<dbReference type="PANTHER" id="PTHR43553">
    <property type="entry name" value="HEAVY METAL TRANSPORTER"/>
    <property type="match status" value="1"/>
</dbReference>
<dbReference type="GO" id="GO:0043190">
    <property type="term" value="C:ATP-binding cassette (ABC) transporter complex"/>
    <property type="evidence" value="ECO:0007669"/>
    <property type="project" value="TreeGrafter"/>
</dbReference>
<proteinExistence type="inferred from homology"/>
<reference evidence="7 8" key="1">
    <citation type="submission" date="2018-10" db="EMBL/GenBank/DDBJ databases">
        <title>Genomic Encyclopedia of Type Strains, Phase IV (KMG-IV): sequencing the most valuable type-strain genomes for metagenomic binning, comparative biology and taxonomic classification.</title>
        <authorList>
            <person name="Goeker M."/>
        </authorList>
    </citation>
    <scope>NUCLEOTIDE SEQUENCE [LARGE SCALE GENOMIC DNA]</scope>
    <source>
        <strain evidence="7 8">DSM 25586</strain>
    </source>
</reference>
<dbReference type="CDD" id="cd03225">
    <property type="entry name" value="ABC_cobalt_CbiO_domain1"/>
    <property type="match status" value="2"/>
</dbReference>
<feature type="compositionally biased region" description="Basic and acidic residues" evidence="5">
    <location>
        <begin position="266"/>
        <end position="276"/>
    </location>
</feature>